<dbReference type="PANTHER" id="PTHR32552">
    <property type="entry name" value="FERRICHROME IRON RECEPTOR-RELATED"/>
    <property type="match status" value="1"/>
</dbReference>
<evidence type="ECO:0000256" key="3">
    <source>
        <dbReference type="ARBA" id="ARBA00022452"/>
    </source>
</evidence>
<reference evidence="15" key="1">
    <citation type="submission" date="2016-10" db="EMBL/GenBank/DDBJ databases">
        <authorList>
            <person name="Varghese N."/>
            <person name="Submissions S."/>
        </authorList>
    </citation>
    <scope>NUCLEOTIDE SEQUENCE [LARGE SCALE GENOMIC DNA]</scope>
    <source>
        <strain evidence="15">Jip14</strain>
    </source>
</reference>
<dbReference type="SUPFAM" id="SSF49464">
    <property type="entry name" value="Carboxypeptidase regulatory domain-like"/>
    <property type="match status" value="1"/>
</dbReference>
<dbReference type="GO" id="GO:0006826">
    <property type="term" value="P:iron ion transport"/>
    <property type="evidence" value="ECO:0007669"/>
    <property type="project" value="UniProtKB-KW"/>
</dbReference>
<organism evidence="14 15">
    <name type="scientific">Parapedobacter koreensis</name>
    <dbReference type="NCBI Taxonomy" id="332977"/>
    <lineage>
        <taxon>Bacteria</taxon>
        <taxon>Pseudomonadati</taxon>
        <taxon>Bacteroidota</taxon>
        <taxon>Sphingobacteriia</taxon>
        <taxon>Sphingobacteriales</taxon>
        <taxon>Sphingobacteriaceae</taxon>
        <taxon>Parapedobacter</taxon>
    </lineage>
</organism>
<evidence type="ECO:0000256" key="10">
    <source>
        <dbReference type="ARBA" id="ARBA00023237"/>
    </source>
</evidence>
<evidence type="ECO:0000313" key="14">
    <source>
        <dbReference type="EMBL" id="SEL67936.1"/>
    </source>
</evidence>
<dbReference type="Gene3D" id="2.170.130.10">
    <property type="entry name" value="TonB-dependent receptor, plug domain"/>
    <property type="match status" value="1"/>
</dbReference>
<dbReference type="SUPFAM" id="SSF56935">
    <property type="entry name" value="Porins"/>
    <property type="match status" value="1"/>
</dbReference>
<keyword evidence="6" id="KW-0408">Iron</keyword>
<dbReference type="RefSeq" id="WP_090607502.1">
    <property type="nucleotide sequence ID" value="NZ_FNZR01000008.1"/>
</dbReference>
<dbReference type="Proteomes" id="UP000198916">
    <property type="component" value="Unassembled WGS sequence"/>
</dbReference>
<protein>
    <submittedName>
        <fullName evidence="14">Iron complex outermembrane recepter protein</fullName>
    </submittedName>
</protein>
<keyword evidence="10 11" id="KW-0998">Cell outer membrane</keyword>
<dbReference type="STRING" id="332977.SAMN05421740_108103"/>
<dbReference type="NCBIfam" id="TIGR04056">
    <property type="entry name" value="OMP_RagA_SusC"/>
    <property type="match status" value="1"/>
</dbReference>
<dbReference type="InterPro" id="IPR023997">
    <property type="entry name" value="TonB-dep_OMP_SusC/RagA_CS"/>
</dbReference>
<evidence type="ECO:0000256" key="12">
    <source>
        <dbReference type="SAM" id="SignalP"/>
    </source>
</evidence>
<dbReference type="NCBIfam" id="TIGR04057">
    <property type="entry name" value="SusC_RagA_signa"/>
    <property type="match status" value="1"/>
</dbReference>
<comment type="subcellular location">
    <subcellularLocation>
        <location evidence="1 11">Cell outer membrane</location>
        <topology evidence="1 11">Multi-pass membrane protein</topology>
    </subcellularLocation>
</comment>
<proteinExistence type="inferred from homology"/>
<keyword evidence="12" id="KW-0732">Signal</keyword>
<dbReference type="InterPro" id="IPR012910">
    <property type="entry name" value="Plug_dom"/>
</dbReference>
<dbReference type="PANTHER" id="PTHR32552:SF81">
    <property type="entry name" value="TONB-DEPENDENT OUTER MEMBRANE RECEPTOR"/>
    <property type="match status" value="1"/>
</dbReference>
<evidence type="ECO:0000256" key="4">
    <source>
        <dbReference type="ARBA" id="ARBA00022496"/>
    </source>
</evidence>
<evidence type="ECO:0000259" key="13">
    <source>
        <dbReference type="Pfam" id="PF07715"/>
    </source>
</evidence>
<feature type="signal peptide" evidence="12">
    <location>
        <begin position="1"/>
        <end position="24"/>
    </location>
</feature>
<evidence type="ECO:0000256" key="2">
    <source>
        <dbReference type="ARBA" id="ARBA00022448"/>
    </source>
</evidence>
<dbReference type="PROSITE" id="PS52016">
    <property type="entry name" value="TONB_DEPENDENT_REC_3"/>
    <property type="match status" value="1"/>
</dbReference>
<keyword evidence="15" id="KW-1185">Reference proteome</keyword>
<keyword evidence="8" id="KW-0798">TonB box</keyword>
<keyword evidence="7" id="KW-0406">Ion transport</keyword>
<keyword evidence="9 11" id="KW-0472">Membrane</keyword>
<name>A0A1H7S6T4_9SPHI</name>
<dbReference type="GO" id="GO:0009279">
    <property type="term" value="C:cell outer membrane"/>
    <property type="evidence" value="ECO:0007669"/>
    <property type="project" value="UniProtKB-SubCell"/>
</dbReference>
<sequence length="1158" mass="124998">MRNLYINCCMVIMALLGSVLLVYAQPSITGIVRDVDGPIAGVSVQIQGTSRGTQTDAEGRYTISASAGETLQFSALGYVTQNIAVGSTPTINVTLELSSGEIGEVVVTAFGIKREKRALGYATQTVSGGNLTVTQPSSVAQGLAGKVAGLNISQASGGVEGGSSRLVIRGNTSLTGDNRALIIVDGVAINNDPVNNNANNGGGGAVGTQLGADVSGYNDWGTGLNFINPEDIEDITVLKGPAAAALYGARGANGVILITRKKGTSRKGLGVDYSYSFRGVNAYEFLDFQNEYGSGGVAAMWTADNDKMFPTNAAGQRVQISLDNGYNFPAGDYTSSAYGKFPYDNTTDYYNLLSFPSGLSWGPRFDDQPILWYDGVLRPYSAQPDNWKAFFPNGSVGQHNVAISGGGDFGTARFSYTRSDNKANVLNSNFNTNTFNLGTTIKVSSRVTAEITGSYTSYERLNTPPVGAGHFLAGFSYAVPRDYRSDVEELNNFAPDGSRLDVTNSSNFPAGSPRYPYYSYMANSFWRQYKNNTTFARDQLIGGAKIIADVTDWLTLTAQGGLDNSSDNTEIKNYPTNLAGTQDGYYGQAMAKSFNRNLNAYARLHKDNLFDQAISGSLTAGTEAYHRNDYTVSNKTNGNFVKPFIFALNNGVNPPTAAEETRYGKKINSIYGFLDLSYNDNLFLQVTGRNDWSSTLADAYNSYFYPSANLSYVFSDGIKGMQTAAPWLNFGKLTLSYAETGSDTDPYTIYDIITTEAYNGQAAQTYPNTLKFPGIEPQRSRAYELGLSLGFLKNRLNVELTAYTMKSSNQILTNALPISSGFSNIQINRGELGNKGFEFIINARAIQTPDFSWNISVNGATSTTKVLALDEGIDDLTLGSFFGGSGVSQRVKVGEKYGTIYGRDFVYANGQKEVVDVVNPDNGLPLTYTVNGQTYIAGTRWKTTDTEVPIGNALPLLTGGISNTFSYKGLSLYAMIDAKIGGDTYFGTYAAAMGNGLLQETVKERNGGGLPLVYPDGTTANTGVVFDGVYATYGSDGELISTTPNTNVVNYQWYYLNTFTSWNHLGHIPRSASVFENTWVKLREVALTYQLPVNFVQKTGFLQNLSVSLIGRDLFYIYTSIPKGLNPEGVNGIGNMQGIEYSSVPRARSFGFSIKTSL</sequence>
<dbReference type="Pfam" id="PF07715">
    <property type="entry name" value="Plug"/>
    <property type="match status" value="1"/>
</dbReference>
<feature type="domain" description="TonB-dependent receptor plug" evidence="13">
    <location>
        <begin position="116"/>
        <end position="255"/>
    </location>
</feature>
<dbReference type="EMBL" id="FNZR01000008">
    <property type="protein sequence ID" value="SEL67936.1"/>
    <property type="molecule type" value="Genomic_DNA"/>
</dbReference>
<accession>A0A1H7S6T4</accession>
<evidence type="ECO:0000256" key="7">
    <source>
        <dbReference type="ARBA" id="ARBA00023065"/>
    </source>
</evidence>
<evidence type="ECO:0000313" key="15">
    <source>
        <dbReference type="Proteomes" id="UP000198916"/>
    </source>
</evidence>
<keyword evidence="4" id="KW-0410">Iron transport</keyword>
<dbReference type="OrthoDB" id="9768177at2"/>
<evidence type="ECO:0000256" key="11">
    <source>
        <dbReference type="PROSITE-ProRule" id="PRU01360"/>
    </source>
</evidence>
<dbReference type="AlphaFoldDB" id="A0A1H7S6T4"/>
<dbReference type="InterPro" id="IPR023996">
    <property type="entry name" value="TonB-dep_OMP_SusC/RagA"/>
</dbReference>
<evidence type="ECO:0000256" key="1">
    <source>
        <dbReference type="ARBA" id="ARBA00004571"/>
    </source>
</evidence>
<evidence type="ECO:0000256" key="8">
    <source>
        <dbReference type="ARBA" id="ARBA00023077"/>
    </source>
</evidence>
<keyword evidence="3 11" id="KW-1134">Transmembrane beta strand</keyword>
<evidence type="ECO:0000256" key="6">
    <source>
        <dbReference type="ARBA" id="ARBA00023004"/>
    </source>
</evidence>
<keyword evidence="2 11" id="KW-0813">Transport</keyword>
<evidence type="ECO:0000256" key="9">
    <source>
        <dbReference type="ARBA" id="ARBA00023136"/>
    </source>
</evidence>
<dbReference type="InterPro" id="IPR036942">
    <property type="entry name" value="Beta-barrel_TonB_sf"/>
</dbReference>
<comment type="similarity">
    <text evidence="11">Belongs to the TonB-dependent receptor family.</text>
</comment>
<feature type="chain" id="PRO_5011794689" evidence="12">
    <location>
        <begin position="25"/>
        <end position="1158"/>
    </location>
</feature>
<keyword evidence="5 11" id="KW-0812">Transmembrane</keyword>
<dbReference type="InterPro" id="IPR037066">
    <property type="entry name" value="Plug_dom_sf"/>
</dbReference>
<dbReference type="InterPro" id="IPR008969">
    <property type="entry name" value="CarboxyPept-like_regulatory"/>
</dbReference>
<evidence type="ECO:0000256" key="5">
    <source>
        <dbReference type="ARBA" id="ARBA00022692"/>
    </source>
</evidence>
<dbReference type="Gene3D" id="2.60.40.1120">
    <property type="entry name" value="Carboxypeptidase-like, regulatory domain"/>
    <property type="match status" value="1"/>
</dbReference>
<dbReference type="Pfam" id="PF13715">
    <property type="entry name" value="CarbopepD_reg_2"/>
    <property type="match status" value="1"/>
</dbReference>
<gene>
    <name evidence="14" type="ORF">SAMN05421740_108103</name>
</gene>
<dbReference type="Gene3D" id="2.40.170.20">
    <property type="entry name" value="TonB-dependent receptor, beta-barrel domain"/>
    <property type="match status" value="1"/>
</dbReference>
<dbReference type="InterPro" id="IPR039426">
    <property type="entry name" value="TonB-dep_rcpt-like"/>
</dbReference>